<accession>X1A5M8</accession>
<dbReference type="Pfam" id="PF00069">
    <property type="entry name" value="Pkinase"/>
    <property type="match status" value="1"/>
</dbReference>
<dbReference type="SMART" id="SM00220">
    <property type="entry name" value="S_TKc"/>
    <property type="match status" value="1"/>
</dbReference>
<dbReference type="CDD" id="cd14014">
    <property type="entry name" value="STKc_PknB_like"/>
    <property type="match status" value="1"/>
</dbReference>
<dbReference type="PROSITE" id="PS00108">
    <property type="entry name" value="PROTEIN_KINASE_ST"/>
    <property type="match status" value="1"/>
</dbReference>
<keyword evidence="1" id="KW-0808">Transferase</keyword>
<evidence type="ECO:0000256" key="2">
    <source>
        <dbReference type="ARBA" id="ARBA00022741"/>
    </source>
</evidence>
<name>X1A5M8_9ZZZZ</name>
<dbReference type="Gene3D" id="3.30.200.20">
    <property type="entry name" value="Phosphorylase Kinase, domain 1"/>
    <property type="match status" value="1"/>
</dbReference>
<dbReference type="InterPro" id="IPR011009">
    <property type="entry name" value="Kinase-like_dom_sf"/>
</dbReference>
<dbReference type="InterPro" id="IPR000719">
    <property type="entry name" value="Prot_kinase_dom"/>
</dbReference>
<sequence length="237" mass="26468">MSENNNNKIAPKDSQNGLLRYLLGHGLIDQVELDECIQAQQALTDQNEQTSISGLLVAHGYLTPKQIERIKSRLEADKPLRQIPGFQMLEKIGSGAMATVYRAKQISLDRVVAVKIMPKHLSRDQEFVERFYKEGRAAAQLNHNNIVQAIDVGEAGGYHYFVMEYVEGESIHEQMARGKKFTEKEALNIIIQAARALAHAHERGFIHRDVKPKNVMLASGGVVKLADLGLAREMADL</sequence>
<dbReference type="EMBL" id="BART01017375">
    <property type="protein sequence ID" value="GAG77044.1"/>
    <property type="molecule type" value="Genomic_DNA"/>
</dbReference>
<dbReference type="SUPFAM" id="SSF56112">
    <property type="entry name" value="Protein kinase-like (PK-like)"/>
    <property type="match status" value="1"/>
</dbReference>
<dbReference type="PANTHER" id="PTHR43289:SF6">
    <property type="entry name" value="SERINE_THREONINE-PROTEIN KINASE NEKL-3"/>
    <property type="match status" value="1"/>
</dbReference>
<feature type="non-terminal residue" evidence="6">
    <location>
        <position position="237"/>
    </location>
</feature>
<evidence type="ECO:0000259" key="5">
    <source>
        <dbReference type="PROSITE" id="PS50011"/>
    </source>
</evidence>
<dbReference type="GO" id="GO:0004674">
    <property type="term" value="F:protein serine/threonine kinase activity"/>
    <property type="evidence" value="ECO:0007669"/>
    <property type="project" value="TreeGrafter"/>
</dbReference>
<dbReference type="PROSITE" id="PS50011">
    <property type="entry name" value="PROTEIN_KINASE_DOM"/>
    <property type="match status" value="1"/>
</dbReference>
<dbReference type="InterPro" id="IPR008271">
    <property type="entry name" value="Ser/Thr_kinase_AS"/>
</dbReference>
<keyword evidence="3" id="KW-0418">Kinase</keyword>
<dbReference type="GO" id="GO:0005524">
    <property type="term" value="F:ATP binding"/>
    <property type="evidence" value="ECO:0007669"/>
    <property type="project" value="UniProtKB-KW"/>
</dbReference>
<evidence type="ECO:0000256" key="3">
    <source>
        <dbReference type="ARBA" id="ARBA00022777"/>
    </source>
</evidence>
<dbReference type="Gene3D" id="1.10.510.10">
    <property type="entry name" value="Transferase(Phosphotransferase) domain 1"/>
    <property type="match status" value="1"/>
</dbReference>
<comment type="caution">
    <text evidence="6">The sequence shown here is derived from an EMBL/GenBank/DDBJ whole genome shotgun (WGS) entry which is preliminary data.</text>
</comment>
<protein>
    <recommendedName>
        <fullName evidence="5">Protein kinase domain-containing protein</fullName>
    </recommendedName>
</protein>
<dbReference type="PANTHER" id="PTHR43289">
    <property type="entry name" value="MITOGEN-ACTIVATED PROTEIN KINASE KINASE KINASE 20-RELATED"/>
    <property type="match status" value="1"/>
</dbReference>
<organism evidence="6">
    <name type="scientific">marine sediment metagenome</name>
    <dbReference type="NCBI Taxonomy" id="412755"/>
    <lineage>
        <taxon>unclassified sequences</taxon>
        <taxon>metagenomes</taxon>
        <taxon>ecological metagenomes</taxon>
    </lineage>
</organism>
<gene>
    <name evidence="6" type="ORF">S01H4_33102</name>
</gene>
<keyword evidence="2" id="KW-0547">Nucleotide-binding</keyword>
<dbReference type="AlphaFoldDB" id="X1A5M8"/>
<proteinExistence type="predicted"/>
<evidence type="ECO:0000256" key="1">
    <source>
        <dbReference type="ARBA" id="ARBA00022679"/>
    </source>
</evidence>
<feature type="domain" description="Protein kinase" evidence="5">
    <location>
        <begin position="86"/>
        <end position="237"/>
    </location>
</feature>
<keyword evidence="4" id="KW-0067">ATP-binding</keyword>
<dbReference type="InterPro" id="IPR017441">
    <property type="entry name" value="Protein_kinase_ATP_BS"/>
</dbReference>
<evidence type="ECO:0000256" key="4">
    <source>
        <dbReference type="ARBA" id="ARBA00022840"/>
    </source>
</evidence>
<evidence type="ECO:0000313" key="6">
    <source>
        <dbReference type="EMBL" id="GAG77044.1"/>
    </source>
</evidence>
<reference evidence="6" key="1">
    <citation type="journal article" date="2014" name="Front. Microbiol.">
        <title>High frequency of phylogenetically diverse reductive dehalogenase-homologous genes in deep subseafloor sedimentary metagenomes.</title>
        <authorList>
            <person name="Kawai M."/>
            <person name="Futagami T."/>
            <person name="Toyoda A."/>
            <person name="Takaki Y."/>
            <person name="Nishi S."/>
            <person name="Hori S."/>
            <person name="Arai W."/>
            <person name="Tsubouchi T."/>
            <person name="Morono Y."/>
            <person name="Uchiyama I."/>
            <person name="Ito T."/>
            <person name="Fujiyama A."/>
            <person name="Inagaki F."/>
            <person name="Takami H."/>
        </authorList>
    </citation>
    <scope>NUCLEOTIDE SEQUENCE</scope>
    <source>
        <strain evidence="6">Expedition CK06-06</strain>
    </source>
</reference>
<dbReference type="PROSITE" id="PS00107">
    <property type="entry name" value="PROTEIN_KINASE_ATP"/>
    <property type="match status" value="1"/>
</dbReference>